<dbReference type="InterPro" id="IPR007648">
    <property type="entry name" value="ATPase_inhibitor_mt"/>
</dbReference>
<evidence type="ECO:0000256" key="2">
    <source>
        <dbReference type="ARBA" id="ARBA00010901"/>
    </source>
</evidence>
<reference evidence="6 7" key="1">
    <citation type="submission" date="2017-04" db="EMBL/GenBank/DDBJ databases">
        <title>Draft genome of the yeast Clavispora lusitaniae type strain CBS 6936.</title>
        <authorList>
            <person name="Durrens P."/>
            <person name="Klopp C."/>
            <person name="Biteau N."/>
            <person name="Fitton-Ouhabi V."/>
            <person name="Dementhon K."/>
            <person name="Accoceberry I."/>
            <person name="Sherman D.J."/>
            <person name="Noel T."/>
        </authorList>
    </citation>
    <scope>NUCLEOTIDE SEQUENCE [LARGE SCALE GENOMIC DNA]</scope>
    <source>
        <strain evidence="6 7">CBS 6936</strain>
    </source>
</reference>
<gene>
    <name evidence="6" type="ORF">A9F13_06g02277</name>
</gene>
<organism evidence="6 7">
    <name type="scientific">Clavispora lusitaniae</name>
    <name type="common">Candida lusitaniae</name>
    <dbReference type="NCBI Taxonomy" id="36911"/>
    <lineage>
        <taxon>Eukaryota</taxon>
        <taxon>Fungi</taxon>
        <taxon>Dikarya</taxon>
        <taxon>Ascomycota</taxon>
        <taxon>Saccharomycotina</taxon>
        <taxon>Pichiomycetes</taxon>
        <taxon>Metschnikowiaceae</taxon>
        <taxon>Clavispora</taxon>
    </lineage>
</organism>
<comment type="caution">
    <text evidence="6">The sequence shown here is derived from an EMBL/GenBank/DDBJ whole genome shotgun (WGS) entry which is preliminary data.</text>
</comment>
<dbReference type="Proteomes" id="UP000195602">
    <property type="component" value="Unassembled WGS sequence"/>
</dbReference>
<dbReference type="AlphaFoldDB" id="A0AA91Q0P3"/>
<comment type="function">
    <text evidence="4">Inhibits the enzyme activity of ATPase.</text>
</comment>
<evidence type="ECO:0000256" key="3">
    <source>
        <dbReference type="ARBA" id="ARBA00023128"/>
    </source>
</evidence>
<keyword evidence="3" id="KW-0496">Mitochondrion</keyword>
<evidence type="ECO:0000256" key="1">
    <source>
        <dbReference type="ARBA" id="ARBA00004173"/>
    </source>
</evidence>
<dbReference type="Gene3D" id="1.20.5.500">
    <property type="entry name" value="Single helix bin"/>
    <property type="match status" value="1"/>
</dbReference>
<dbReference type="GO" id="GO:0005739">
    <property type="term" value="C:mitochondrion"/>
    <property type="evidence" value="ECO:0007669"/>
    <property type="project" value="UniProtKB-SubCell"/>
</dbReference>
<evidence type="ECO:0000313" key="7">
    <source>
        <dbReference type="Proteomes" id="UP000195602"/>
    </source>
</evidence>
<dbReference type="EMBL" id="LYUB02000006">
    <property type="protein sequence ID" value="OVF09085.1"/>
    <property type="molecule type" value="Genomic_DNA"/>
</dbReference>
<name>A0AA91Q0P3_CLALS</name>
<evidence type="ECO:0000256" key="4">
    <source>
        <dbReference type="RuleBase" id="RU368087"/>
    </source>
</evidence>
<comment type="similarity">
    <text evidence="2 4">Belongs to the ATPase inhibitor family.</text>
</comment>
<accession>A0AA91Q0P3</accession>
<dbReference type="Pfam" id="PF04568">
    <property type="entry name" value="IATP"/>
    <property type="match status" value="1"/>
</dbReference>
<evidence type="ECO:0000313" key="6">
    <source>
        <dbReference type="EMBL" id="OVF09085.1"/>
    </source>
</evidence>
<protein>
    <recommendedName>
        <fullName evidence="4">ATPase inhibitor, mitochondrial</fullName>
    </recommendedName>
</protein>
<sequence>MLRQLTTKRVSAARNISVSRMARIETPNKTDSFKDREHAQEAAYIKKHESEQLKQLKEKLEQQKKAVNDLEKEIKDLKN</sequence>
<feature type="coiled-coil region" evidence="5">
    <location>
        <begin position="46"/>
        <end position="77"/>
    </location>
</feature>
<proteinExistence type="inferred from homology"/>
<evidence type="ECO:0000256" key="5">
    <source>
        <dbReference type="SAM" id="Coils"/>
    </source>
</evidence>
<comment type="subcellular location">
    <subcellularLocation>
        <location evidence="1">Mitochondrion</location>
    </subcellularLocation>
</comment>
<dbReference type="KEGG" id="clus:A9F13_06g02277"/>
<keyword evidence="5" id="KW-0175">Coiled coil</keyword>
<dbReference type="GO" id="GO:0042030">
    <property type="term" value="F:ATPase inhibitor activity"/>
    <property type="evidence" value="ECO:0007669"/>
    <property type="project" value="InterPro"/>
</dbReference>